<sequence length="89" mass="10195">MRVRPFRLKGISIDRHPHRFPSAQPAPFAPTSHPNRLAHPPSVVWSRGTGVISLVSVRDVLFSRLSNTAADEKQEREMRIWKLCGRQKK</sequence>
<accession>A0AAE1B5J9</accession>
<dbReference type="AlphaFoldDB" id="A0AAE1B5J9"/>
<evidence type="ECO:0000313" key="2">
    <source>
        <dbReference type="EMBL" id="KAK3800078.1"/>
    </source>
</evidence>
<dbReference type="Proteomes" id="UP001283361">
    <property type="component" value="Unassembled WGS sequence"/>
</dbReference>
<feature type="region of interest" description="Disordered" evidence="1">
    <location>
        <begin position="14"/>
        <end position="35"/>
    </location>
</feature>
<organism evidence="2 3">
    <name type="scientific">Elysia crispata</name>
    <name type="common">lettuce slug</name>
    <dbReference type="NCBI Taxonomy" id="231223"/>
    <lineage>
        <taxon>Eukaryota</taxon>
        <taxon>Metazoa</taxon>
        <taxon>Spiralia</taxon>
        <taxon>Lophotrochozoa</taxon>
        <taxon>Mollusca</taxon>
        <taxon>Gastropoda</taxon>
        <taxon>Heterobranchia</taxon>
        <taxon>Euthyneura</taxon>
        <taxon>Panpulmonata</taxon>
        <taxon>Sacoglossa</taxon>
        <taxon>Placobranchoidea</taxon>
        <taxon>Plakobranchidae</taxon>
        <taxon>Elysia</taxon>
    </lineage>
</organism>
<comment type="caution">
    <text evidence="2">The sequence shown here is derived from an EMBL/GenBank/DDBJ whole genome shotgun (WGS) entry which is preliminary data.</text>
</comment>
<evidence type="ECO:0000313" key="3">
    <source>
        <dbReference type="Proteomes" id="UP001283361"/>
    </source>
</evidence>
<evidence type="ECO:0000256" key="1">
    <source>
        <dbReference type="SAM" id="MobiDB-lite"/>
    </source>
</evidence>
<keyword evidence="3" id="KW-1185">Reference proteome</keyword>
<gene>
    <name evidence="2" type="ORF">RRG08_015045</name>
</gene>
<protein>
    <submittedName>
        <fullName evidence="2">Uncharacterized protein</fullName>
    </submittedName>
</protein>
<reference evidence="2" key="1">
    <citation type="journal article" date="2023" name="G3 (Bethesda)">
        <title>A reference genome for the long-term kleptoplast-retaining sea slug Elysia crispata morphotype clarki.</title>
        <authorList>
            <person name="Eastman K.E."/>
            <person name="Pendleton A.L."/>
            <person name="Shaikh M.A."/>
            <person name="Suttiyut T."/>
            <person name="Ogas R."/>
            <person name="Tomko P."/>
            <person name="Gavelis G."/>
            <person name="Widhalm J.R."/>
            <person name="Wisecaver J.H."/>
        </authorList>
    </citation>
    <scope>NUCLEOTIDE SEQUENCE</scope>
    <source>
        <strain evidence="2">ECLA1</strain>
    </source>
</reference>
<proteinExistence type="predicted"/>
<dbReference type="EMBL" id="JAWDGP010000502">
    <property type="protein sequence ID" value="KAK3800078.1"/>
    <property type="molecule type" value="Genomic_DNA"/>
</dbReference>
<name>A0AAE1B5J9_9GAST</name>